<feature type="compositionally biased region" description="Basic and acidic residues" evidence="1">
    <location>
        <begin position="184"/>
        <end position="194"/>
    </location>
</feature>
<dbReference type="VEuPathDB" id="VectorBase:HLOH_060351"/>
<evidence type="ECO:0000313" key="3">
    <source>
        <dbReference type="Proteomes" id="UP000821853"/>
    </source>
</evidence>
<dbReference type="AlphaFoldDB" id="A0A9J6GCB8"/>
<evidence type="ECO:0000256" key="1">
    <source>
        <dbReference type="SAM" id="MobiDB-lite"/>
    </source>
</evidence>
<feature type="region of interest" description="Disordered" evidence="1">
    <location>
        <begin position="184"/>
        <end position="235"/>
    </location>
</feature>
<organism evidence="2 3">
    <name type="scientific">Haemaphysalis longicornis</name>
    <name type="common">Bush tick</name>
    <dbReference type="NCBI Taxonomy" id="44386"/>
    <lineage>
        <taxon>Eukaryota</taxon>
        <taxon>Metazoa</taxon>
        <taxon>Ecdysozoa</taxon>
        <taxon>Arthropoda</taxon>
        <taxon>Chelicerata</taxon>
        <taxon>Arachnida</taxon>
        <taxon>Acari</taxon>
        <taxon>Parasitiformes</taxon>
        <taxon>Ixodida</taxon>
        <taxon>Ixodoidea</taxon>
        <taxon>Ixodidae</taxon>
        <taxon>Haemaphysalinae</taxon>
        <taxon>Haemaphysalis</taxon>
    </lineage>
</organism>
<protein>
    <submittedName>
        <fullName evidence="2">Uncharacterized protein</fullName>
    </submittedName>
</protein>
<feature type="region of interest" description="Disordered" evidence="1">
    <location>
        <begin position="49"/>
        <end position="131"/>
    </location>
</feature>
<name>A0A9J6GCB8_HAELO</name>
<accession>A0A9J6GCB8</accession>
<dbReference type="Proteomes" id="UP000821853">
    <property type="component" value="Chromosome 4"/>
</dbReference>
<gene>
    <name evidence="2" type="ORF">HPB48_015643</name>
</gene>
<reference evidence="2 3" key="1">
    <citation type="journal article" date="2020" name="Cell">
        <title>Large-Scale Comparative Analyses of Tick Genomes Elucidate Their Genetic Diversity and Vector Capacities.</title>
        <authorList>
            <consortium name="Tick Genome and Microbiome Consortium (TIGMIC)"/>
            <person name="Jia N."/>
            <person name="Wang J."/>
            <person name="Shi W."/>
            <person name="Du L."/>
            <person name="Sun Y."/>
            <person name="Zhan W."/>
            <person name="Jiang J.F."/>
            <person name="Wang Q."/>
            <person name="Zhang B."/>
            <person name="Ji P."/>
            <person name="Bell-Sakyi L."/>
            <person name="Cui X.M."/>
            <person name="Yuan T.T."/>
            <person name="Jiang B.G."/>
            <person name="Yang W.F."/>
            <person name="Lam T.T."/>
            <person name="Chang Q.C."/>
            <person name="Ding S.J."/>
            <person name="Wang X.J."/>
            <person name="Zhu J.G."/>
            <person name="Ruan X.D."/>
            <person name="Zhao L."/>
            <person name="Wei J.T."/>
            <person name="Ye R.Z."/>
            <person name="Que T.C."/>
            <person name="Du C.H."/>
            <person name="Zhou Y.H."/>
            <person name="Cheng J.X."/>
            <person name="Dai P.F."/>
            <person name="Guo W.B."/>
            <person name="Han X.H."/>
            <person name="Huang E.J."/>
            <person name="Li L.F."/>
            <person name="Wei W."/>
            <person name="Gao Y.C."/>
            <person name="Liu J.Z."/>
            <person name="Shao H.Z."/>
            <person name="Wang X."/>
            <person name="Wang C.C."/>
            <person name="Yang T.C."/>
            <person name="Huo Q.B."/>
            <person name="Li W."/>
            <person name="Chen H.Y."/>
            <person name="Chen S.E."/>
            <person name="Zhou L.G."/>
            <person name="Ni X.B."/>
            <person name="Tian J.H."/>
            <person name="Sheng Y."/>
            <person name="Liu T."/>
            <person name="Pan Y.S."/>
            <person name="Xia L.Y."/>
            <person name="Li J."/>
            <person name="Zhao F."/>
            <person name="Cao W.C."/>
        </authorList>
    </citation>
    <scope>NUCLEOTIDE SEQUENCE [LARGE SCALE GENOMIC DNA]</scope>
    <source>
        <strain evidence="2">HaeL-2018</strain>
    </source>
</reference>
<evidence type="ECO:0000313" key="2">
    <source>
        <dbReference type="EMBL" id="KAH9372747.1"/>
    </source>
</evidence>
<feature type="compositionally biased region" description="Low complexity" evidence="1">
    <location>
        <begin position="70"/>
        <end position="89"/>
    </location>
</feature>
<comment type="caution">
    <text evidence="2">The sequence shown here is derived from an EMBL/GenBank/DDBJ whole genome shotgun (WGS) entry which is preliminary data.</text>
</comment>
<dbReference type="EMBL" id="JABSTR010000006">
    <property type="protein sequence ID" value="KAH9372747.1"/>
    <property type="molecule type" value="Genomic_DNA"/>
</dbReference>
<keyword evidence="3" id="KW-1185">Reference proteome</keyword>
<proteinExistence type="predicted"/>
<sequence length="235" mass="25193">MSSPQPRVCHQCGVKDPKPGHDCKALCSLWGGGPPYGYQGLPETLPGAFRPSSTAVRAKGTEERASRGDQLALQVDQQASQQAIQPHNQTSGGGPVTDPEPHPREGEEIQAPGKIRVPQPSPKPGERRETGELGLRCVSHCSTRPHTHPNKNTDSHPCPECSTFKAQLAQQQIIIASLEKRLAELESSRDDSHPDKRKRPSRIAGTNSNAMDTAPSVPPAQGECASFSPQAEVEG</sequence>